<keyword evidence="1" id="KW-0472">Membrane</keyword>
<dbReference type="InterPro" id="IPR010559">
    <property type="entry name" value="Sig_transdc_His_kin_internal"/>
</dbReference>
<feature type="transmembrane region" description="Helical" evidence="1">
    <location>
        <begin position="40"/>
        <end position="61"/>
    </location>
</feature>
<dbReference type="InterPro" id="IPR050640">
    <property type="entry name" value="Bact_2-comp_sensor_kinase"/>
</dbReference>
<evidence type="ECO:0000313" key="3">
    <source>
        <dbReference type="EMBL" id="VAX18007.1"/>
    </source>
</evidence>
<keyword evidence="1" id="KW-1133">Transmembrane helix</keyword>
<dbReference type="PANTHER" id="PTHR34220:SF7">
    <property type="entry name" value="SENSOR HISTIDINE KINASE YPDA"/>
    <property type="match status" value="1"/>
</dbReference>
<gene>
    <name evidence="3" type="ORF">MNBD_IGNAVI01-2828</name>
</gene>
<protein>
    <submittedName>
        <fullName evidence="3">Autolysin sensor kinase</fullName>
        <ecNumber evidence="3">2.7.3.-</ecNumber>
    </submittedName>
</protein>
<dbReference type="EMBL" id="UOGD01000091">
    <property type="protein sequence ID" value="VAX18007.1"/>
    <property type="molecule type" value="Genomic_DNA"/>
</dbReference>
<keyword evidence="3" id="KW-0418">Kinase</keyword>
<feature type="transmembrane region" description="Helical" evidence="1">
    <location>
        <begin position="116"/>
        <end position="138"/>
    </location>
</feature>
<feature type="transmembrane region" description="Helical" evidence="1">
    <location>
        <begin position="81"/>
        <end position="104"/>
    </location>
</feature>
<dbReference type="Gene3D" id="3.30.565.10">
    <property type="entry name" value="Histidine kinase-like ATPase, C-terminal domain"/>
    <property type="match status" value="1"/>
</dbReference>
<name>A0A3B1CMR9_9ZZZZ</name>
<keyword evidence="3" id="KW-0808">Transferase</keyword>
<dbReference type="GO" id="GO:0000155">
    <property type="term" value="F:phosphorelay sensor kinase activity"/>
    <property type="evidence" value="ECO:0007669"/>
    <property type="project" value="InterPro"/>
</dbReference>
<evidence type="ECO:0000259" key="2">
    <source>
        <dbReference type="Pfam" id="PF06580"/>
    </source>
</evidence>
<dbReference type="AlphaFoldDB" id="A0A3B1CMR9"/>
<evidence type="ECO:0000256" key="1">
    <source>
        <dbReference type="SAM" id="Phobius"/>
    </source>
</evidence>
<dbReference type="EC" id="2.7.3.-" evidence="3"/>
<dbReference type="PANTHER" id="PTHR34220">
    <property type="entry name" value="SENSOR HISTIDINE KINASE YPDA"/>
    <property type="match status" value="1"/>
</dbReference>
<dbReference type="SUPFAM" id="SSF55874">
    <property type="entry name" value="ATPase domain of HSP90 chaperone/DNA topoisomerase II/histidine kinase"/>
    <property type="match status" value="1"/>
</dbReference>
<feature type="domain" description="Signal transduction histidine kinase internal region" evidence="2">
    <location>
        <begin position="158"/>
        <end position="237"/>
    </location>
</feature>
<dbReference type="GO" id="GO:0016020">
    <property type="term" value="C:membrane"/>
    <property type="evidence" value="ECO:0007669"/>
    <property type="project" value="InterPro"/>
</dbReference>
<dbReference type="Pfam" id="PF06580">
    <property type="entry name" value="His_kinase"/>
    <property type="match status" value="1"/>
</dbReference>
<dbReference type="InterPro" id="IPR036890">
    <property type="entry name" value="HATPase_C_sf"/>
</dbReference>
<sequence length="349" mass="40041">MENPFIYNRKILASFLSVLIILGAANFAVLYFFNGIELQYGIVDSLVSIFFIFIFSTSLWYPVNYMSIENHSITTLVTNHLIVAAVTSLLWVYSSYFIITGIFIDYQTFIESTLIFRLVIGLLLFIIIIILDYVIIYYDNFKTKLMQEAELSSLVKEAELKSLKYQINPHFIFNSLNSISSLTISDPEKAREMSVNLSNFLRKTLTENEKQKITLKDEIDNIKLYLEIEKVRFDERLEFIINVDENCENYKIPNMILQPIVENAIKHGVYESVEKVTINFTCALMNNFIAITITNNFDPASVSEIGEGIGLKNIRDRLKLIYSKADLISISRDSNIFKVSLKIPIDAGA</sequence>
<proteinExistence type="predicted"/>
<reference evidence="3" key="1">
    <citation type="submission" date="2018-06" db="EMBL/GenBank/DDBJ databases">
        <authorList>
            <person name="Zhirakovskaya E."/>
        </authorList>
    </citation>
    <scope>NUCLEOTIDE SEQUENCE</scope>
</reference>
<feature type="transmembrane region" description="Helical" evidence="1">
    <location>
        <begin position="12"/>
        <end position="33"/>
    </location>
</feature>
<organism evidence="3">
    <name type="scientific">hydrothermal vent metagenome</name>
    <dbReference type="NCBI Taxonomy" id="652676"/>
    <lineage>
        <taxon>unclassified sequences</taxon>
        <taxon>metagenomes</taxon>
        <taxon>ecological metagenomes</taxon>
    </lineage>
</organism>
<keyword evidence="1" id="KW-0812">Transmembrane</keyword>
<accession>A0A3B1CMR9</accession>